<dbReference type="AlphaFoldDB" id="G2RBA6"/>
<organism evidence="1 2">
    <name type="scientific">Thermothielavioides terrestris (strain ATCC 38088 / NRRL 8126)</name>
    <name type="common">Thielavia terrestris</name>
    <dbReference type="NCBI Taxonomy" id="578455"/>
    <lineage>
        <taxon>Eukaryota</taxon>
        <taxon>Fungi</taxon>
        <taxon>Dikarya</taxon>
        <taxon>Ascomycota</taxon>
        <taxon>Pezizomycotina</taxon>
        <taxon>Sordariomycetes</taxon>
        <taxon>Sordariomycetidae</taxon>
        <taxon>Sordariales</taxon>
        <taxon>Chaetomiaceae</taxon>
        <taxon>Thermothielavioides</taxon>
        <taxon>Thermothielavioides terrestris</taxon>
    </lineage>
</organism>
<gene>
    <name evidence="1" type="ORF">THITE_2119081</name>
</gene>
<proteinExistence type="predicted"/>
<keyword evidence="2" id="KW-1185">Reference proteome</keyword>
<accession>G2RBA6</accession>
<dbReference type="RefSeq" id="XP_003655413.1">
    <property type="nucleotide sequence ID" value="XM_003655365.1"/>
</dbReference>
<evidence type="ECO:0000313" key="1">
    <source>
        <dbReference type="EMBL" id="AEO69077.1"/>
    </source>
</evidence>
<dbReference type="Proteomes" id="UP000008181">
    <property type="component" value="Chromosome 4"/>
</dbReference>
<protein>
    <submittedName>
        <fullName evidence="1">Uncharacterized protein</fullName>
    </submittedName>
</protein>
<sequence length="159" mass="18237">MAIEVLNAGNVLGVFLLVRAWCRKTRSWQRTGPAHRGERGYCYALPRSLDACYFTRVACPSTLFAMPCLRSVKWHRLRDTHRTLPDGVPRHMDSSHLFAAHRFVPRIMHQLLATSLCLHARHPETIVEMALVAKKNCWGELWRDLVRIVEGGAFVRIHA</sequence>
<dbReference type="KEGG" id="ttt:THITE_2119081"/>
<dbReference type="GeneID" id="11524607"/>
<dbReference type="EMBL" id="CP003012">
    <property type="protein sequence ID" value="AEO69077.1"/>
    <property type="molecule type" value="Genomic_DNA"/>
</dbReference>
<reference evidence="1 2" key="1">
    <citation type="journal article" date="2011" name="Nat. Biotechnol.">
        <title>Comparative genomic analysis of the thermophilic biomass-degrading fungi Myceliophthora thermophila and Thielavia terrestris.</title>
        <authorList>
            <person name="Berka R.M."/>
            <person name="Grigoriev I.V."/>
            <person name="Otillar R."/>
            <person name="Salamov A."/>
            <person name="Grimwood J."/>
            <person name="Reid I."/>
            <person name="Ishmael N."/>
            <person name="John T."/>
            <person name="Darmond C."/>
            <person name="Moisan M.-C."/>
            <person name="Henrissat B."/>
            <person name="Coutinho P.M."/>
            <person name="Lombard V."/>
            <person name="Natvig D.O."/>
            <person name="Lindquist E."/>
            <person name="Schmutz J."/>
            <person name="Lucas S."/>
            <person name="Harris P."/>
            <person name="Powlowski J."/>
            <person name="Bellemare A."/>
            <person name="Taylor D."/>
            <person name="Butler G."/>
            <person name="de Vries R.P."/>
            <person name="Allijn I.E."/>
            <person name="van den Brink J."/>
            <person name="Ushinsky S."/>
            <person name="Storms R."/>
            <person name="Powell A.J."/>
            <person name="Paulsen I.T."/>
            <person name="Elbourne L.D.H."/>
            <person name="Baker S.E."/>
            <person name="Magnuson J."/>
            <person name="LaBoissiere S."/>
            <person name="Clutterbuck A.J."/>
            <person name="Martinez D."/>
            <person name="Wogulis M."/>
            <person name="de Leon A.L."/>
            <person name="Rey M.W."/>
            <person name="Tsang A."/>
        </authorList>
    </citation>
    <scope>NUCLEOTIDE SEQUENCE [LARGE SCALE GENOMIC DNA]</scope>
    <source>
        <strain evidence="2">ATCC 38088 / NRRL 8126</strain>
    </source>
</reference>
<evidence type="ECO:0000313" key="2">
    <source>
        <dbReference type="Proteomes" id="UP000008181"/>
    </source>
</evidence>
<dbReference type="HOGENOM" id="CLU_1662018_0_0_1"/>
<name>G2RBA6_THETT</name>